<dbReference type="Proteomes" id="UP000321579">
    <property type="component" value="Unassembled WGS sequence"/>
</dbReference>
<keyword evidence="4" id="KW-1185">Reference proteome</keyword>
<sequence length="62" mass="7448">MEDIIISLLPVITIIAVWIYIYIKMKKSNKNNKYVQNQEEMILLLKEIRDELKDLNKKNLNN</sequence>
<keyword evidence="1" id="KW-0472">Membrane</keyword>
<reference evidence="3 4" key="1">
    <citation type="submission" date="2016-10" db="EMBL/GenBank/DDBJ databases">
        <authorList>
            <person name="Varghese N."/>
            <person name="Submissions S."/>
        </authorList>
    </citation>
    <scope>NUCLEOTIDE SEQUENCE [LARGE SCALE GENOMIC DNA]</scope>
    <source>
        <strain evidence="3 4">Gm-149</strain>
    </source>
</reference>
<dbReference type="EMBL" id="BJVF01000008">
    <property type="protein sequence ID" value="GEL12082.1"/>
    <property type="molecule type" value="Genomic_DNA"/>
</dbReference>
<organism evidence="2 5">
    <name type="scientific">Flavobacterium glycines</name>
    <dbReference type="NCBI Taxonomy" id="551990"/>
    <lineage>
        <taxon>Bacteria</taxon>
        <taxon>Pseudomonadati</taxon>
        <taxon>Bacteroidota</taxon>
        <taxon>Flavobacteriia</taxon>
        <taxon>Flavobacteriales</taxon>
        <taxon>Flavobacteriaceae</taxon>
        <taxon>Flavobacterium</taxon>
    </lineage>
</organism>
<evidence type="ECO:0000313" key="2">
    <source>
        <dbReference type="EMBL" id="GEL12082.1"/>
    </source>
</evidence>
<evidence type="ECO:0000256" key="1">
    <source>
        <dbReference type="SAM" id="Phobius"/>
    </source>
</evidence>
<accession>A0A511CHG1</accession>
<evidence type="ECO:0000313" key="5">
    <source>
        <dbReference type="Proteomes" id="UP000321579"/>
    </source>
</evidence>
<evidence type="ECO:0000313" key="4">
    <source>
        <dbReference type="Proteomes" id="UP000182367"/>
    </source>
</evidence>
<protein>
    <submittedName>
        <fullName evidence="2">Uncharacterized protein</fullName>
    </submittedName>
</protein>
<name>A0A511CHG1_9FLAO</name>
<keyword evidence="1" id="KW-0812">Transmembrane</keyword>
<feature type="transmembrane region" description="Helical" evidence="1">
    <location>
        <begin position="6"/>
        <end position="23"/>
    </location>
</feature>
<keyword evidence="1" id="KW-1133">Transmembrane helix</keyword>
<evidence type="ECO:0000313" key="3">
    <source>
        <dbReference type="EMBL" id="SDJ89563.1"/>
    </source>
</evidence>
<dbReference type="RefSeq" id="WP_139068393.1">
    <property type="nucleotide sequence ID" value="NZ_BJVF01000008.1"/>
</dbReference>
<comment type="caution">
    <text evidence="2">The sequence shown here is derived from an EMBL/GenBank/DDBJ whole genome shotgun (WGS) entry which is preliminary data.</text>
</comment>
<dbReference type="AlphaFoldDB" id="A0A511CHG1"/>
<dbReference type="EMBL" id="FNEO01000008">
    <property type="protein sequence ID" value="SDJ89563.1"/>
    <property type="molecule type" value="Genomic_DNA"/>
</dbReference>
<reference evidence="2 5" key="2">
    <citation type="submission" date="2019-07" db="EMBL/GenBank/DDBJ databases">
        <title>Whole genome shotgun sequence of Flavobacterium glycines NBRC 105008.</title>
        <authorList>
            <person name="Hosoyama A."/>
            <person name="Uohara A."/>
            <person name="Ohji S."/>
            <person name="Ichikawa N."/>
        </authorList>
    </citation>
    <scope>NUCLEOTIDE SEQUENCE [LARGE SCALE GENOMIC DNA]</scope>
    <source>
        <strain evidence="2 5">NBRC 105008</strain>
    </source>
</reference>
<dbReference type="Proteomes" id="UP000182367">
    <property type="component" value="Unassembled WGS sequence"/>
</dbReference>
<proteinExistence type="predicted"/>
<gene>
    <name evidence="2" type="ORF">FGL01_28210</name>
    <name evidence="3" type="ORF">SAMN05192550_2954</name>
</gene>